<dbReference type="AlphaFoldDB" id="A0A9X0A1G2"/>
<reference evidence="1" key="1">
    <citation type="submission" date="2023-01" db="EMBL/GenBank/DDBJ databases">
        <title>Genome assembly of the deep-sea coral Lophelia pertusa.</title>
        <authorList>
            <person name="Herrera S."/>
            <person name="Cordes E."/>
        </authorList>
    </citation>
    <scope>NUCLEOTIDE SEQUENCE</scope>
    <source>
        <strain evidence="1">USNM1676648</strain>
        <tissue evidence="1">Polyp</tissue>
    </source>
</reference>
<evidence type="ECO:0000313" key="1">
    <source>
        <dbReference type="EMBL" id="KAJ7391713.1"/>
    </source>
</evidence>
<protein>
    <submittedName>
        <fullName evidence="1">Uncharacterized protein</fullName>
    </submittedName>
</protein>
<dbReference type="EMBL" id="MU825405">
    <property type="protein sequence ID" value="KAJ7391713.1"/>
    <property type="molecule type" value="Genomic_DNA"/>
</dbReference>
<dbReference type="InterPro" id="IPR009030">
    <property type="entry name" value="Growth_fac_rcpt_cys_sf"/>
</dbReference>
<dbReference type="OrthoDB" id="409374at2759"/>
<comment type="caution">
    <text evidence="1">The sequence shown here is derived from an EMBL/GenBank/DDBJ whole genome shotgun (WGS) entry which is preliminary data.</text>
</comment>
<proteinExistence type="predicted"/>
<gene>
    <name evidence="1" type="ORF">OS493_017410</name>
</gene>
<accession>A0A9X0A1G2</accession>
<keyword evidence="2" id="KW-1185">Reference proteome</keyword>
<evidence type="ECO:0000313" key="2">
    <source>
        <dbReference type="Proteomes" id="UP001163046"/>
    </source>
</evidence>
<dbReference type="SUPFAM" id="SSF57184">
    <property type="entry name" value="Growth factor receptor domain"/>
    <property type="match status" value="1"/>
</dbReference>
<organism evidence="1 2">
    <name type="scientific">Desmophyllum pertusum</name>
    <dbReference type="NCBI Taxonomy" id="174260"/>
    <lineage>
        <taxon>Eukaryota</taxon>
        <taxon>Metazoa</taxon>
        <taxon>Cnidaria</taxon>
        <taxon>Anthozoa</taxon>
        <taxon>Hexacorallia</taxon>
        <taxon>Scleractinia</taxon>
        <taxon>Caryophylliina</taxon>
        <taxon>Caryophylliidae</taxon>
        <taxon>Desmophyllum</taxon>
    </lineage>
</organism>
<sequence length="108" mass="11797">MDSPKSPSPANDRKQFVFLATNSYQTKERAWTETPPNALQCLSVRKNCSTCKDGICSACNSGFKLRKNKKRCVPCGSVKKGKRIDHPQCGSDGCGKGCKNCTEDGSLY</sequence>
<dbReference type="Proteomes" id="UP001163046">
    <property type="component" value="Unassembled WGS sequence"/>
</dbReference>
<name>A0A9X0A1G2_9CNID</name>